<dbReference type="RefSeq" id="WP_025286668.1">
    <property type="nucleotide sequence ID" value="NZ_CP003181.2"/>
</dbReference>
<keyword evidence="4 9" id="KW-0812">Transmembrane</keyword>
<keyword evidence="3 9" id="KW-1003">Cell membrane</keyword>
<dbReference type="KEGG" id="gbc:GbCGDNIH3_1254"/>
<keyword evidence="5 9" id="KW-0653">Protein transport</keyword>
<feature type="transmembrane region" description="Helical" evidence="11">
    <location>
        <begin position="6"/>
        <end position="25"/>
    </location>
</feature>
<feature type="region of interest" description="Disordered" evidence="10">
    <location>
        <begin position="136"/>
        <end position="177"/>
    </location>
</feature>
<evidence type="ECO:0000256" key="1">
    <source>
        <dbReference type="ARBA" id="ARBA00004167"/>
    </source>
</evidence>
<evidence type="ECO:0000256" key="8">
    <source>
        <dbReference type="ARBA" id="ARBA00023136"/>
    </source>
</evidence>
<evidence type="ECO:0000256" key="9">
    <source>
        <dbReference type="HAMAP-Rule" id="MF_00237"/>
    </source>
</evidence>
<name>A0AAN0RDV8_9PROT</name>
<comment type="subunit">
    <text evidence="9">The Tat system comprises two distinct complexes: a TatABC complex, containing multiple copies of TatA, TatB and TatC subunits, and a separate TatA complex, containing only TatA subunits. Substrates initially bind to the TatABC complex, which probably triggers association of the separate TatA complex to form the active translocon.</text>
</comment>
<sequence length="177" mass="19423">MFDFAWSEIAVIGVVALVVIGPKDIPGAMRGVARMVRKARSMAAEFQGQMDQMMKEADLGDVRETFNDLRGVNLRQQLSRTLDPDGSMRSTFDNNPMAPSPAPMIMGGDEAHMVEERPFHSLSVMDESHMASEWTREKTVSSETARRAATAPAFIPPGEAFRSARRAPAFIPPADQG</sequence>
<accession>A0AAN0RDV8</accession>
<keyword evidence="8 9" id="KW-0472">Membrane</keyword>
<proteinExistence type="inferred from homology"/>
<comment type="function">
    <text evidence="9">Part of the twin-arginine translocation (Tat) system that transports large folded proteins containing a characteristic twin-arginine motif in their signal peptide across membranes. Together with TatC, TatB is part of a receptor directly interacting with Tat signal peptides. TatB may form an oligomeric binding site that transiently accommodates folded Tat precursor proteins before their translocation.</text>
</comment>
<dbReference type="InterPro" id="IPR003369">
    <property type="entry name" value="TatA/B/E"/>
</dbReference>
<dbReference type="Gene3D" id="1.20.5.3310">
    <property type="match status" value="1"/>
</dbReference>
<dbReference type="Pfam" id="PF02416">
    <property type="entry name" value="TatA_B_E"/>
    <property type="match status" value="1"/>
</dbReference>
<reference evidence="13" key="1">
    <citation type="submission" date="2012-06" db="EMBL/GenBank/DDBJ databases">
        <title>Genome analysis of multiple Granulibacter bethesdensis isolates demonstrates substantial genome diversity.</title>
        <authorList>
            <person name="Greenberg D.E."/>
            <person name="Porcella S.F."/>
            <person name="Zarember K."/>
            <person name="Zelazny A.M."/>
            <person name="Bruno D."/>
            <person name="Martens C."/>
            <person name="Barbian K.D."/>
            <person name="Jaske E."/>
            <person name="Holland S.M."/>
        </authorList>
    </citation>
    <scope>NUCLEOTIDE SEQUENCE [LARGE SCALE GENOMIC DNA]</scope>
    <source>
        <strain evidence="13">CGDNIH3</strain>
    </source>
</reference>
<dbReference type="InterPro" id="IPR018448">
    <property type="entry name" value="TatB"/>
</dbReference>
<keyword evidence="2 9" id="KW-0813">Transport</keyword>
<evidence type="ECO:0000256" key="3">
    <source>
        <dbReference type="ARBA" id="ARBA00022475"/>
    </source>
</evidence>
<gene>
    <name evidence="9" type="primary">tatB</name>
    <name evidence="12" type="ORF">GbCGDNIH3_1254</name>
</gene>
<evidence type="ECO:0000256" key="5">
    <source>
        <dbReference type="ARBA" id="ARBA00022927"/>
    </source>
</evidence>
<protein>
    <recommendedName>
        <fullName evidence="9">Sec-independent protein translocase protein TatB</fullName>
    </recommendedName>
</protein>
<evidence type="ECO:0000256" key="10">
    <source>
        <dbReference type="SAM" id="MobiDB-lite"/>
    </source>
</evidence>
<dbReference type="PANTHER" id="PTHR33162">
    <property type="entry name" value="SEC-INDEPENDENT PROTEIN TRANSLOCASE PROTEIN TATA, CHLOROPLASTIC"/>
    <property type="match status" value="1"/>
</dbReference>
<evidence type="ECO:0000256" key="7">
    <source>
        <dbReference type="ARBA" id="ARBA00023010"/>
    </source>
</evidence>
<dbReference type="PRINTS" id="PR01506">
    <property type="entry name" value="TATBPROTEIN"/>
</dbReference>
<evidence type="ECO:0000256" key="2">
    <source>
        <dbReference type="ARBA" id="ARBA00022448"/>
    </source>
</evidence>
<keyword evidence="7 9" id="KW-0811">Translocation</keyword>
<evidence type="ECO:0000256" key="4">
    <source>
        <dbReference type="ARBA" id="ARBA00022692"/>
    </source>
</evidence>
<dbReference type="AlphaFoldDB" id="A0AAN0RDV8"/>
<dbReference type="Proteomes" id="UP000019438">
    <property type="component" value="Chromosome"/>
</dbReference>
<dbReference type="HAMAP" id="MF_00237">
    <property type="entry name" value="TatB"/>
    <property type="match status" value="1"/>
</dbReference>
<dbReference type="GO" id="GO:0033281">
    <property type="term" value="C:TAT protein transport complex"/>
    <property type="evidence" value="ECO:0007669"/>
    <property type="project" value="UniProtKB-UniRule"/>
</dbReference>
<evidence type="ECO:0000313" key="12">
    <source>
        <dbReference type="EMBL" id="AHJ63059.1"/>
    </source>
</evidence>
<feature type="compositionally biased region" description="Basic and acidic residues" evidence="10">
    <location>
        <begin position="136"/>
        <end position="146"/>
    </location>
</feature>
<dbReference type="GO" id="GO:0043953">
    <property type="term" value="P:protein transport by the Tat complex"/>
    <property type="evidence" value="ECO:0007669"/>
    <property type="project" value="UniProtKB-UniRule"/>
</dbReference>
<evidence type="ECO:0000256" key="11">
    <source>
        <dbReference type="SAM" id="Phobius"/>
    </source>
</evidence>
<comment type="subcellular location">
    <subcellularLocation>
        <location evidence="9">Cell membrane</location>
        <topology evidence="9">Single-pass membrane protein</topology>
    </subcellularLocation>
    <subcellularLocation>
        <location evidence="1">Membrane</location>
        <topology evidence="1">Single-pass membrane protein</topology>
    </subcellularLocation>
</comment>
<dbReference type="EMBL" id="CP003181">
    <property type="protein sequence ID" value="AHJ63059.1"/>
    <property type="molecule type" value="Genomic_DNA"/>
</dbReference>
<evidence type="ECO:0000313" key="13">
    <source>
        <dbReference type="Proteomes" id="UP000019438"/>
    </source>
</evidence>
<organism evidence="12 13">
    <name type="scientific">Granulibacter bethesdensis</name>
    <dbReference type="NCBI Taxonomy" id="364410"/>
    <lineage>
        <taxon>Bacteria</taxon>
        <taxon>Pseudomonadati</taxon>
        <taxon>Pseudomonadota</taxon>
        <taxon>Alphaproteobacteria</taxon>
        <taxon>Acetobacterales</taxon>
        <taxon>Acetobacteraceae</taxon>
        <taxon>Granulibacter</taxon>
    </lineage>
</organism>
<comment type="similarity">
    <text evidence="9">Belongs to the TatB family.</text>
</comment>
<evidence type="ECO:0000256" key="6">
    <source>
        <dbReference type="ARBA" id="ARBA00022989"/>
    </source>
</evidence>
<dbReference type="GO" id="GO:0008320">
    <property type="term" value="F:protein transmembrane transporter activity"/>
    <property type="evidence" value="ECO:0007669"/>
    <property type="project" value="UniProtKB-UniRule"/>
</dbReference>
<dbReference type="NCBIfam" id="TIGR01410">
    <property type="entry name" value="tatB"/>
    <property type="match status" value="1"/>
</dbReference>
<keyword evidence="6 9" id="KW-1133">Transmembrane helix</keyword>
<dbReference type="PANTHER" id="PTHR33162:SF1">
    <property type="entry name" value="SEC-INDEPENDENT PROTEIN TRANSLOCASE PROTEIN TATA, CHLOROPLASTIC"/>
    <property type="match status" value="1"/>
</dbReference>